<dbReference type="Proteomes" id="UP000324222">
    <property type="component" value="Unassembled WGS sequence"/>
</dbReference>
<dbReference type="AlphaFoldDB" id="A0A5B7EKJ5"/>
<accession>A0A5B7EKJ5</accession>
<dbReference type="EMBL" id="VSRR010002927">
    <property type="protein sequence ID" value="MPC33858.1"/>
    <property type="molecule type" value="Genomic_DNA"/>
</dbReference>
<comment type="caution">
    <text evidence="1">The sequence shown here is derived from an EMBL/GenBank/DDBJ whole genome shotgun (WGS) entry which is preliminary data.</text>
</comment>
<evidence type="ECO:0000313" key="1">
    <source>
        <dbReference type="EMBL" id="MPC33858.1"/>
    </source>
</evidence>
<sequence>MWRGSSRLPRRSQFSAGGHTLDRLLCAGRPLAPYLHGSHRGGSVVLSVTRDVMGAARSAQTGITLRGKVAPTLLLNSCVCDHVVSFLL</sequence>
<evidence type="ECO:0000313" key="2">
    <source>
        <dbReference type="Proteomes" id="UP000324222"/>
    </source>
</evidence>
<organism evidence="1 2">
    <name type="scientific">Portunus trituberculatus</name>
    <name type="common">Swimming crab</name>
    <name type="synonym">Neptunus trituberculatus</name>
    <dbReference type="NCBI Taxonomy" id="210409"/>
    <lineage>
        <taxon>Eukaryota</taxon>
        <taxon>Metazoa</taxon>
        <taxon>Ecdysozoa</taxon>
        <taxon>Arthropoda</taxon>
        <taxon>Crustacea</taxon>
        <taxon>Multicrustacea</taxon>
        <taxon>Malacostraca</taxon>
        <taxon>Eumalacostraca</taxon>
        <taxon>Eucarida</taxon>
        <taxon>Decapoda</taxon>
        <taxon>Pleocyemata</taxon>
        <taxon>Brachyura</taxon>
        <taxon>Eubrachyura</taxon>
        <taxon>Portunoidea</taxon>
        <taxon>Portunidae</taxon>
        <taxon>Portuninae</taxon>
        <taxon>Portunus</taxon>
    </lineage>
</organism>
<protein>
    <submittedName>
        <fullName evidence="1">Uncharacterized protein</fullName>
    </submittedName>
</protein>
<name>A0A5B7EKJ5_PORTR</name>
<keyword evidence="2" id="KW-1185">Reference proteome</keyword>
<reference evidence="1 2" key="1">
    <citation type="submission" date="2019-05" db="EMBL/GenBank/DDBJ databases">
        <title>Another draft genome of Portunus trituberculatus and its Hox gene families provides insights of decapod evolution.</title>
        <authorList>
            <person name="Jeong J.-H."/>
            <person name="Song I."/>
            <person name="Kim S."/>
            <person name="Choi T."/>
            <person name="Kim D."/>
            <person name="Ryu S."/>
            <person name="Kim W."/>
        </authorList>
    </citation>
    <scope>NUCLEOTIDE SEQUENCE [LARGE SCALE GENOMIC DNA]</scope>
    <source>
        <tissue evidence="1">Muscle</tissue>
    </source>
</reference>
<gene>
    <name evidence="1" type="ORF">E2C01_027225</name>
</gene>
<proteinExistence type="predicted"/>